<dbReference type="GO" id="GO:0102559">
    <property type="term" value="F:peptide chain release factor N(5)-glutamine methyltransferase activity"/>
    <property type="evidence" value="ECO:0007669"/>
    <property type="project" value="UniProtKB-EC"/>
</dbReference>
<proteinExistence type="inferred from homology"/>
<feature type="domain" description="Release factor glutamine methyltransferase N-terminal" evidence="7">
    <location>
        <begin position="26"/>
        <end position="74"/>
    </location>
</feature>
<name>A0A4Q1K9C2_9FLAO</name>
<feature type="domain" description="Methyltransferase small" evidence="6">
    <location>
        <begin position="110"/>
        <end position="200"/>
    </location>
</feature>
<evidence type="ECO:0000259" key="6">
    <source>
        <dbReference type="Pfam" id="PF05175"/>
    </source>
</evidence>
<dbReference type="CDD" id="cd02440">
    <property type="entry name" value="AdoMet_MTases"/>
    <property type="match status" value="1"/>
</dbReference>
<keyword evidence="2 5" id="KW-0808">Transferase</keyword>
<dbReference type="Pfam" id="PF05175">
    <property type="entry name" value="MTS"/>
    <property type="match status" value="1"/>
</dbReference>
<evidence type="ECO:0000256" key="1">
    <source>
        <dbReference type="ARBA" id="ARBA00022603"/>
    </source>
</evidence>
<dbReference type="NCBIfam" id="TIGR00536">
    <property type="entry name" value="hemK_fam"/>
    <property type="match status" value="1"/>
</dbReference>
<comment type="function">
    <text evidence="5">Methylates the class 1 translation termination release factors RF1/PrfA and RF2/PrfB on the glutamine residue of the universally conserved GGQ motif.</text>
</comment>
<keyword evidence="1 5" id="KW-0489">Methyltransferase</keyword>
<dbReference type="InterPro" id="IPR004556">
    <property type="entry name" value="HemK-like"/>
</dbReference>
<feature type="binding site" evidence="5">
    <location>
        <position position="141"/>
    </location>
    <ligand>
        <name>S-adenosyl-L-methionine</name>
        <dbReference type="ChEBI" id="CHEBI:59789"/>
    </ligand>
</feature>
<keyword evidence="3 5" id="KW-0949">S-adenosyl-L-methionine</keyword>
<dbReference type="RefSeq" id="WP_129461355.1">
    <property type="nucleotide sequence ID" value="NZ_SBKN01000004.1"/>
</dbReference>
<evidence type="ECO:0000313" key="8">
    <source>
        <dbReference type="EMBL" id="RXR22468.1"/>
    </source>
</evidence>
<dbReference type="NCBIfam" id="TIGR03534">
    <property type="entry name" value="RF_mod_PrmC"/>
    <property type="match status" value="1"/>
</dbReference>
<sequence length="283" mass="32390">MVLLQLKSQFLDRLTPLYDAEEVARFFELLLNAFESKKRIDLALDPELETQQLPRWYQAMEALERFEPIQYIIGETEFFGLPFEVTPATLIPRPETEELVEWILKDANAASLSILEIGTGSGCIPITLAKQLPHAQVTSIDVSTEALAVATRNAKRNAVNVQFIHQSVLETEALETCFADQFFDVIVSNPPYVRHLEKHEIQPNVLEHEPHLALFVEDDDALLFYRHIGQLAQNHLKKGGKLYFEINQYLGKETVALLNQLGFQGIELRKDLFGNDRMIRCER</sequence>
<gene>
    <name evidence="5 8" type="primary">prmC</name>
    <name evidence="8" type="ORF">EQG61_07740</name>
</gene>
<dbReference type="PANTHER" id="PTHR18895">
    <property type="entry name" value="HEMK METHYLTRANSFERASE"/>
    <property type="match status" value="1"/>
</dbReference>
<dbReference type="InterPro" id="IPR002052">
    <property type="entry name" value="DNA_methylase_N6_adenine_CS"/>
</dbReference>
<dbReference type="EMBL" id="SBKN01000004">
    <property type="protein sequence ID" value="RXR22468.1"/>
    <property type="molecule type" value="Genomic_DNA"/>
</dbReference>
<accession>A0A4Q1K9C2</accession>
<dbReference type="HAMAP" id="MF_02126">
    <property type="entry name" value="RF_methyltr_PrmC"/>
    <property type="match status" value="1"/>
</dbReference>
<evidence type="ECO:0000256" key="3">
    <source>
        <dbReference type="ARBA" id="ARBA00022691"/>
    </source>
</evidence>
<evidence type="ECO:0000256" key="5">
    <source>
        <dbReference type="HAMAP-Rule" id="MF_02126"/>
    </source>
</evidence>
<dbReference type="GO" id="GO:0003676">
    <property type="term" value="F:nucleic acid binding"/>
    <property type="evidence" value="ECO:0007669"/>
    <property type="project" value="InterPro"/>
</dbReference>
<keyword evidence="9" id="KW-1185">Reference proteome</keyword>
<dbReference type="GO" id="GO:0032259">
    <property type="term" value="P:methylation"/>
    <property type="evidence" value="ECO:0007669"/>
    <property type="project" value="UniProtKB-KW"/>
</dbReference>
<dbReference type="OrthoDB" id="9800643at2"/>
<evidence type="ECO:0000256" key="4">
    <source>
        <dbReference type="ARBA" id="ARBA00048391"/>
    </source>
</evidence>
<organism evidence="8 9">
    <name type="scientific">Flavobacterium stagni</name>
    <dbReference type="NCBI Taxonomy" id="2506421"/>
    <lineage>
        <taxon>Bacteria</taxon>
        <taxon>Pseudomonadati</taxon>
        <taxon>Bacteroidota</taxon>
        <taxon>Flavobacteriia</taxon>
        <taxon>Flavobacteriales</taxon>
        <taxon>Flavobacteriaceae</taxon>
        <taxon>Flavobacterium</taxon>
    </lineage>
</organism>
<dbReference type="PROSITE" id="PS00092">
    <property type="entry name" value="N6_MTASE"/>
    <property type="match status" value="1"/>
</dbReference>
<dbReference type="EC" id="2.1.1.297" evidence="5"/>
<feature type="binding site" evidence="5">
    <location>
        <begin position="118"/>
        <end position="122"/>
    </location>
    <ligand>
        <name>S-adenosyl-L-methionine</name>
        <dbReference type="ChEBI" id="CHEBI:59789"/>
    </ligand>
</feature>
<evidence type="ECO:0000313" key="9">
    <source>
        <dbReference type="Proteomes" id="UP000289857"/>
    </source>
</evidence>
<dbReference type="InterPro" id="IPR029063">
    <property type="entry name" value="SAM-dependent_MTases_sf"/>
</dbReference>
<feature type="binding site" evidence="5">
    <location>
        <position position="189"/>
    </location>
    <ligand>
        <name>S-adenosyl-L-methionine</name>
        <dbReference type="ChEBI" id="CHEBI:59789"/>
    </ligand>
</feature>
<dbReference type="InterPro" id="IPR050320">
    <property type="entry name" value="N5-glutamine_MTase"/>
</dbReference>
<dbReference type="AlphaFoldDB" id="A0A4Q1K9C2"/>
<dbReference type="PANTHER" id="PTHR18895:SF74">
    <property type="entry name" value="MTRF1L RELEASE FACTOR GLUTAMINE METHYLTRANSFERASE"/>
    <property type="match status" value="1"/>
</dbReference>
<comment type="similarity">
    <text evidence="5">Belongs to the protein N5-glutamine methyltransferase family. PrmC subfamily.</text>
</comment>
<evidence type="ECO:0000256" key="2">
    <source>
        <dbReference type="ARBA" id="ARBA00022679"/>
    </source>
</evidence>
<comment type="caution">
    <text evidence="5">Lacks conserved residue(s) required for the propagation of feature annotation.</text>
</comment>
<dbReference type="InterPro" id="IPR007848">
    <property type="entry name" value="Small_mtfrase_dom"/>
</dbReference>
<dbReference type="Pfam" id="PF17827">
    <property type="entry name" value="PrmC_N"/>
    <property type="match status" value="1"/>
</dbReference>
<dbReference type="InterPro" id="IPR040758">
    <property type="entry name" value="PrmC_N"/>
</dbReference>
<reference evidence="9" key="1">
    <citation type="submission" date="2019-01" db="EMBL/GenBank/DDBJ databases">
        <title>Cytophagaceae bacterium strain CAR-16.</title>
        <authorList>
            <person name="Chen W.-M."/>
        </authorList>
    </citation>
    <scope>NUCLEOTIDE SEQUENCE [LARGE SCALE GENOMIC DNA]</scope>
    <source>
        <strain evidence="9">WWJ-16</strain>
    </source>
</reference>
<evidence type="ECO:0000259" key="7">
    <source>
        <dbReference type="Pfam" id="PF17827"/>
    </source>
</evidence>
<dbReference type="Proteomes" id="UP000289857">
    <property type="component" value="Unassembled WGS sequence"/>
</dbReference>
<feature type="binding site" evidence="5">
    <location>
        <begin position="189"/>
        <end position="192"/>
    </location>
    <ligand>
        <name>substrate</name>
    </ligand>
</feature>
<comment type="catalytic activity">
    <reaction evidence="4 5">
        <text>L-glutaminyl-[peptide chain release factor] + S-adenosyl-L-methionine = N(5)-methyl-L-glutaminyl-[peptide chain release factor] + S-adenosyl-L-homocysteine + H(+)</text>
        <dbReference type="Rhea" id="RHEA:42896"/>
        <dbReference type="Rhea" id="RHEA-COMP:10271"/>
        <dbReference type="Rhea" id="RHEA-COMP:10272"/>
        <dbReference type="ChEBI" id="CHEBI:15378"/>
        <dbReference type="ChEBI" id="CHEBI:30011"/>
        <dbReference type="ChEBI" id="CHEBI:57856"/>
        <dbReference type="ChEBI" id="CHEBI:59789"/>
        <dbReference type="ChEBI" id="CHEBI:61891"/>
        <dbReference type="EC" id="2.1.1.297"/>
    </reaction>
</comment>
<dbReference type="InterPro" id="IPR019874">
    <property type="entry name" value="RF_methyltr_PrmC"/>
</dbReference>
<dbReference type="Gene3D" id="3.40.50.150">
    <property type="entry name" value="Vaccinia Virus protein VP39"/>
    <property type="match status" value="1"/>
</dbReference>
<protein>
    <recommendedName>
        <fullName evidence="5">Release factor glutamine methyltransferase</fullName>
        <shortName evidence="5">RF MTase</shortName>
        <ecNumber evidence="5">2.1.1.297</ecNumber>
    </recommendedName>
    <alternativeName>
        <fullName evidence="5">N5-glutamine methyltransferase PrmC</fullName>
    </alternativeName>
    <alternativeName>
        <fullName evidence="5">Protein-(glutamine-N5) MTase PrmC</fullName>
    </alternativeName>
    <alternativeName>
        <fullName evidence="5">Protein-glutamine N-methyltransferase PrmC</fullName>
    </alternativeName>
</protein>
<dbReference type="SUPFAM" id="SSF53335">
    <property type="entry name" value="S-adenosyl-L-methionine-dependent methyltransferases"/>
    <property type="match status" value="1"/>
</dbReference>
<dbReference type="Gene3D" id="1.10.8.10">
    <property type="entry name" value="DNA helicase RuvA subunit, C-terminal domain"/>
    <property type="match status" value="1"/>
</dbReference>
<comment type="caution">
    <text evidence="8">The sequence shown here is derived from an EMBL/GenBank/DDBJ whole genome shotgun (WGS) entry which is preliminary data.</text>
</comment>